<accession>A0A8J5JH70</accession>
<evidence type="ECO:0000313" key="2">
    <source>
        <dbReference type="EMBL" id="KAG7158162.1"/>
    </source>
</evidence>
<dbReference type="EMBL" id="JAHLQT010035566">
    <property type="protein sequence ID" value="KAG7158162.1"/>
    <property type="molecule type" value="Genomic_DNA"/>
</dbReference>
<proteinExistence type="predicted"/>
<comment type="caution">
    <text evidence="2">The sequence shown here is derived from an EMBL/GenBank/DDBJ whole genome shotgun (WGS) entry which is preliminary data.</text>
</comment>
<dbReference type="Proteomes" id="UP000747542">
    <property type="component" value="Unassembled WGS sequence"/>
</dbReference>
<organism evidence="2 3">
    <name type="scientific">Homarus americanus</name>
    <name type="common">American lobster</name>
    <dbReference type="NCBI Taxonomy" id="6706"/>
    <lineage>
        <taxon>Eukaryota</taxon>
        <taxon>Metazoa</taxon>
        <taxon>Ecdysozoa</taxon>
        <taxon>Arthropoda</taxon>
        <taxon>Crustacea</taxon>
        <taxon>Multicrustacea</taxon>
        <taxon>Malacostraca</taxon>
        <taxon>Eumalacostraca</taxon>
        <taxon>Eucarida</taxon>
        <taxon>Decapoda</taxon>
        <taxon>Pleocyemata</taxon>
        <taxon>Astacidea</taxon>
        <taxon>Nephropoidea</taxon>
        <taxon>Nephropidae</taxon>
        <taxon>Homarus</taxon>
    </lineage>
</organism>
<dbReference type="AlphaFoldDB" id="A0A8J5JH70"/>
<keyword evidence="3" id="KW-1185">Reference proteome</keyword>
<reference evidence="2" key="1">
    <citation type="journal article" date="2021" name="Sci. Adv.">
        <title>The American lobster genome reveals insights on longevity, neural, and immune adaptations.</title>
        <authorList>
            <person name="Polinski J.M."/>
            <person name="Zimin A.V."/>
            <person name="Clark K.F."/>
            <person name="Kohn A.B."/>
            <person name="Sadowski N."/>
            <person name="Timp W."/>
            <person name="Ptitsyn A."/>
            <person name="Khanna P."/>
            <person name="Romanova D.Y."/>
            <person name="Williams P."/>
            <person name="Greenwood S.J."/>
            <person name="Moroz L.L."/>
            <person name="Walt D.R."/>
            <person name="Bodnar A.G."/>
        </authorList>
    </citation>
    <scope>NUCLEOTIDE SEQUENCE</scope>
    <source>
        <strain evidence="2">GMGI-L3</strain>
    </source>
</reference>
<feature type="region of interest" description="Disordered" evidence="1">
    <location>
        <begin position="61"/>
        <end position="84"/>
    </location>
</feature>
<gene>
    <name evidence="2" type="ORF">Hamer_G008786</name>
</gene>
<evidence type="ECO:0000256" key="1">
    <source>
        <dbReference type="SAM" id="MobiDB-lite"/>
    </source>
</evidence>
<sequence>MKEQRRRGTYHREHSCRGTYHREHSCRGNLSQRISWSGERITITVVGEPITENTVVGGTYHREHRGRGNLSQRTPWLGEPITENTAVGEPITENTVVREPITENTVVPITENTVVDHGNLSHRENTVVGGTYHREHSCRGNLSQRTQLSGEPITENTVVGGAYHREHRGRGNLSQRTQLSGEPITENTVPSRATASLIITSVFAYRFQTLMSEQNMSRSMDLYCLAARRSGKQLSRAEYIRLNLTELTNDKETWVGNIREHIIASGKMMWTQNIKTRTRDTISIWRKDYHLRQRPSKAIFMMTYAKLLYVALKTYTAFIKDLWEGSYRSTDKTVYYTGREFVETPSMKMLKDSVLRKDDWMRLADTYEIEYQHSQRKSEIQNAVLTELVNEEVLPKGALSLRSFDPREAVETRKLQMEHELTLKEREERERERERQYGLALTQVCHSDSRPEKIGEFDSYQQVETVFW</sequence>
<protein>
    <submittedName>
        <fullName evidence="2">Uncharacterized protein</fullName>
    </submittedName>
</protein>
<evidence type="ECO:0000313" key="3">
    <source>
        <dbReference type="Proteomes" id="UP000747542"/>
    </source>
</evidence>
<name>A0A8J5JH70_HOMAM</name>